<dbReference type="CDD" id="cd03316">
    <property type="entry name" value="MR_like"/>
    <property type="match status" value="1"/>
</dbReference>
<dbReference type="InterPro" id="IPR036849">
    <property type="entry name" value="Enolase-like_C_sf"/>
</dbReference>
<comment type="caution">
    <text evidence="3">The sequence shown here is derived from an EMBL/GenBank/DDBJ whole genome shotgun (WGS) entry which is preliminary data.</text>
</comment>
<sequence>MDFNHTTTDANPDAKPDMRGLFNDAVFIAEARIFVYLAPLSPPMRASFGMVAERSTILVSLTDDSGHTGWGEVWSAMPSYGAAHRALLLERIAAPAIVGQTFDDPTAFCARLEHALLPVQRLAGEPGPVAQVVAGLDCALWDLAARRQRKPLYELLGGRNRKIPIYASGVRPDIDGLQLDRLRSLGFRAFKLKAGFDDEVTIPQIIEFARGLGADELAMIDANCGWTPQTALKAIGQLSAVTLGWIEEPIGPERSRDEWLQLSRASASPLAGGENLLSLADFQACAEWLDVIQPDLGKWGGVTGILPLALQLQAKGRRYCPHAFGSNVGGALAAHLLLAAGDGILEIDVTQNLVRNSSSPPFLTIGAGTAAISDAPGIGIEVDLDALEPYLQSASVVR</sequence>
<dbReference type="InterPro" id="IPR029017">
    <property type="entry name" value="Enolase-like_N"/>
</dbReference>
<evidence type="ECO:0000313" key="4">
    <source>
        <dbReference type="Proteomes" id="UP001501671"/>
    </source>
</evidence>
<dbReference type="SUPFAM" id="SSF54826">
    <property type="entry name" value="Enolase N-terminal domain-like"/>
    <property type="match status" value="1"/>
</dbReference>
<organism evidence="3 4">
    <name type="scientific">Pigmentiphaga soli</name>
    <dbReference type="NCBI Taxonomy" id="1007095"/>
    <lineage>
        <taxon>Bacteria</taxon>
        <taxon>Pseudomonadati</taxon>
        <taxon>Pseudomonadota</taxon>
        <taxon>Betaproteobacteria</taxon>
        <taxon>Burkholderiales</taxon>
        <taxon>Alcaligenaceae</taxon>
        <taxon>Pigmentiphaga</taxon>
    </lineage>
</organism>
<dbReference type="SFLD" id="SFLDS00001">
    <property type="entry name" value="Enolase"/>
    <property type="match status" value="1"/>
</dbReference>
<dbReference type="SMART" id="SM00922">
    <property type="entry name" value="MR_MLE"/>
    <property type="match status" value="1"/>
</dbReference>
<dbReference type="Gene3D" id="3.30.390.10">
    <property type="entry name" value="Enolase-like, N-terminal domain"/>
    <property type="match status" value="1"/>
</dbReference>
<accession>A0ABP8GF76</accession>
<dbReference type="PANTHER" id="PTHR48080:SF2">
    <property type="entry name" value="D-GALACTONATE DEHYDRATASE"/>
    <property type="match status" value="1"/>
</dbReference>
<dbReference type="EMBL" id="BAABFO010000001">
    <property type="protein sequence ID" value="GAA4323189.1"/>
    <property type="molecule type" value="Genomic_DNA"/>
</dbReference>
<gene>
    <name evidence="3" type="ORF">GCM10023144_03840</name>
</gene>
<evidence type="ECO:0000313" key="3">
    <source>
        <dbReference type="EMBL" id="GAA4323189.1"/>
    </source>
</evidence>
<evidence type="ECO:0000256" key="1">
    <source>
        <dbReference type="ARBA" id="ARBA00023239"/>
    </source>
</evidence>
<dbReference type="InterPro" id="IPR029065">
    <property type="entry name" value="Enolase_C-like"/>
</dbReference>
<dbReference type="InterPro" id="IPR013342">
    <property type="entry name" value="Mandelate_racemase_C"/>
</dbReference>
<dbReference type="RefSeq" id="WP_345245747.1">
    <property type="nucleotide sequence ID" value="NZ_BAABFO010000001.1"/>
</dbReference>
<dbReference type="Gene3D" id="3.20.20.120">
    <property type="entry name" value="Enolase-like C-terminal domain"/>
    <property type="match status" value="1"/>
</dbReference>
<keyword evidence="1" id="KW-0456">Lyase</keyword>
<dbReference type="InterPro" id="IPR013341">
    <property type="entry name" value="Mandelate_racemase_N_dom"/>
</dbReference>
<dbReference type="SUPFAM" id="SSF51604">
    <property type="entry name" value="Enolase C-terminal domain-like"/>
    <property type="match status" value="1"/>
</dbReference>
<proteinExistence type="predicted"/>
<feature type="domain" description="Mandelate racemase/muconate lactonizing enzyme C-terminal" evidence="2">
    <location>
        <begin position="172"/>
        <end position="269"/>
    </location>
</feature>
<evidence type="ECO:0000259" key="2">
    <source>
        <dbReference type="SMART" id="SM00922"/>
    </source>
</evidence>
<dbReference type="Proteomes" id="UP001501671">
    <property type="component" value="Unassembled WGS sequence"/>
</dbReference>
<protein>
    <submittedName>
        <fullName evidence="3">Mandelate racemase/muconate lactonizing enzyme family protein</fullName>
    </submittedName>
</protein>
<dbReference type="Pfam" id="PF13378">
    <property type="entry name" value="MR_MLE_C"/>
    <property type="match status" value="1"/>
</dbReference>
<reference evidence="4" key="1">
    <citation type="journal article" date="2019" name="Int. J. Syst. Evol. Microbiol.">
        <title>The Global Catalogue of Microorganisms (GCM) 10K type strain sequencing project: providing services to taxonomists for standard genome sequencing and annotation.</title>
        <authorList>
            <consortium name="The Broad Institute Genomics Platform"/>
            <consortium name="The Broad Institute Genome Sequencing Center for Infectious Disease"/>
            <person name="Wu L."/>
            <person name="Ma J."/>
        </authorList>
    </citation>
    <scope>NUCLEOTIDE SEQUENCE [LARGE SCALE GENOMIC DNA]</scope>
    <source>
        <strain evidence="4">JCM 17666</strain>
    </source>
</reference>
<dbReference type="InterPro" id="IPR034593">
    <property type="entry name" value="DgoD-like"/>
</dbReference>
<dbReference type="PANTHER" id="PTHR48080">
    <property type="entry name" value="D-GALACTONATE DEHYDRATASE-RELATED"/>
    <property type="match status" value="1"/>
</dbReference>
<keyword evidence="4" id="KW-1185">Reference proteome</keyword>
<name>A0ABP8GF76_9BURK</name>
<dbReference type="Pfam" id="PF02746">
    <property type="entry name" value="MR_MLE_N"/>
    <property type="match status" value="1"/>
</dbReference>